<name>A0A1I3NDZ0_9BACT</name>
<dbReference type="InterPro" id="IPR023620">
    <property type="entry name" value="SmpB"/>
</dbReference>
<dbReference type="CDD" id="cd09294">
    <property type="entry name" value="SmpB"/>
    <property type="match status" value="1"/>
</dbReference>
<comment type="similarity">
    <text evidence="3">Belongs to the SmpB family.</text>
</comment>
<evidence type="ECO:0000313" key="5">
    <source>
        <dbReference type="Proteomes" id="UP000198635"/>
    </source>
</evidence>
<keyword evidence="2 3" id="KW-0694">RNA-binding</keyword>
<dbReference type="GO" id="GO:0003723">
    <property type="term" value="F:RNA binding"/>
    <property type="evidence" value="ECO:0007669"/>
    <property type="project" value="UniProtKB-UniRule"/>
</dbReference>
<keyword evidence="1 3" id="KW-0963">Cytoplasm</keyword>
<comment type="function">
    <text evidence="3">Required for rescue of stalled ribosomes mediated by trans-translation. Binds to transfer-messenger RNA (tmRNA), required for stable association of tmRNA with ribosomes. tmRNA and SmpB together mimic tRNA shape, replacing the anticodon stem-loop with SmpB. tmRNA is encoded by the ssrA gene; the 2 termini fold to resemble tRNA(Ala) and it encodes a 'tag peptide', a short internal open reading frame. During trans-translation Ala-aminoacylated tmRNA acts like a tRNA, entering the A-site of stalled ribosomes, displacing the stalled mRNA. The ribosome then switches to translate the ORF on the tmRNA; the nascent peptide is terminated with the 'tag peptide' encoded by the tmRNA and targeted for degradation. The ribosome is freed to recommence translation, which seems to be the essential function of trans-translation.</text>
</comment>
<proteinExistence type="inferred from homology"/>
<organism evidence="4 5">
    <name type="scientific">Desulfomicrobium apsheronum</name>
    <dbReference type="NCBI Taxonomy" id="52560"/>
    <lineage>
        <taxon>Bacteria</taxon>
        <taxon>Pseudomonadati</taxon>
        <taxon>Thermodesulfobacteriota</taxon>
        <taxon>Desulfovibrionia</taxon>
        <taxon>Desulfovibrionales</taxon>
        <taxon>Desulfomicrobiaceae</taxon>
        <taxon>Desulfomicrobium</taxon>
    </lineage>
</organism>
<evidence type="ECO:0000313" key="4">
    <source>
        <dbReference type="EMBL" id="SFJ06986.1"/>
    </source>
</evidence>
<keyword evidence="5" id="KW-1185">Reference proteome</keyword>
<dbReference type="NCBIfam" id="TIGR00086">
    <property type="entry name" value="smpB"/>
    <property type="match status" value="1"/>
</dbReference>
<dbReference type="PANTHER" id="PTHR30308:SF2">
    <property type="entry name" value="SSRA-BINDING PROTEIN"/>
    <property type="match status" value="1"/>
</dbReference>
<dbReference type="SUPFAM" id="SSF74982">
    <property type="entry name" value="Small protein B (SmpB)"/>
    <property type="match status" value="1"/>
</dbReference>
<dbReference type="PROSITE" id="PS01317">
    <property type="entry name" value="SSRP"/>
    <property type="match status" value="1"/>
</dbReference>
<dbReference type="RefSeq" id="WP_092190188.1">
    <property type="nucleotide sequence ID" value="NZ_FORX01000001.1"/>
</dbReference>
<gene>
    <name evidence="3" type="primary">smpB</name>
    <name evidence="4" type="ORF">SAMN04488082_101246</name>
</gene>
<dbReference type="Pfam" id="PF01668">
    <property type="entry name" value="SmpB"/>
    <property type="match status" value="1"/>
</dbReference>
<protein>
    <recommendedName>
        <fullName evidence="3">SsrA-binding protein</fullName>
    </recommendedName>
    <alternativeName>
        <fullName evidence="3">Small protein B</fullName>
    </alternativeName>
</protein>
<dbReference type="GO" id="GO:0005829">
    <property type="term" value="C:cytosol"/>
    <property type="evidence" value="ECO:0007669"/>
    <property type="project" value="TreeGrafter"/>
</dbReference>
<dbReference type="GO" id="GO:0070930">
    <property type="term" value="P:trans-translation-dependent protein tagging"/>
    <property type="evidence" value="ECO:0007669"/>
    <property type="project" value="TreeGrafter"/>
</dbReference>
<dbReference type="AlphaFoldDB" id="A0A1I3NDZ0"/>
<dbReference type="HAMAP" id="MF_00023">
    <property type="entry name" value="SmpB"/>
    <property type="match status" value="1"/>
</dbReference>
<dbReference type="Gene3D" id="2.40.280.10">
    <property type="match status" value="1"/>
</dbReference>
<dbReference type="EMBL" id="FORX01000001">
    <property type="protein sequence ID" value="SFJ06986.1"/>
    <property type="molecule type" value="Genomic_DNA"/>
</dbReference>
<dbReference type="GO" id="GO:0070929">
    <property type="term" value="P:trans-translation"/>
    <property type="evidence" value="ECO:0007669"/>
    <property type="project" value="UniProtKB-UniRule"/>
</dbReference>
<accession>A0A1I3NDZ0</accession>
<dbReference type="Proteomes" id="UP000198635">
    <property type="component" value="Unassembled WGS sequence"/>
</dbReference>
<reference evidence="5" key="1">
    <citation type="submission" date="2016-10" db="EMBL/GenBank/DDBJ databases">
        <authorList>
            <person name="Varghese N."/>
            <person name="Submissions S."/>
        </authorList>
    </citation>
    <scope>NUCLEOTIDE SEQUENCE [LARGE SCALE GENOMIC DNA]</scope>
    <source>
        <strain evidence="5">DSM 5918</strain>
    </source>
</reference>
<dbReference type="InterPro" id="IPR000037">
    <property type="entry name" value="SsrA-bd_prot"/>
</dbReference>
<dbReference type="OrthoDB" id="9805462at2"/>
<evidence type="ECO:0000256" key="2">
    <source>
        <dbReference type="ARBA" id="ARBA00022884"/>
    </source>
</evidence>
<evidence type="ECO:0000256" key="1">
    <source>
        <dbReference type="ARBA" id="ARBA00022490"/>
    </source>
</evidence>
<sequence>MCAKPTGIKIIAANRKARHFFELLDFIEAGIMLTGSEVKSLREGKVNFMDGYVRITEGEAFLSGVHISTYANAGYAQHVPDRERKLLMHRHEIHSLKSKMEQKGLTLVPTKLYFKDGKIKIELALAKGKKVYDRREDLKQKAVNRDTEREMNRA</sequence>
<comment type="subcellular location">
    <subcellularLocation>
        <location evidence="3">Cytoplasm</location>
    </subcellularLocation>
    <text evidence="3">The tmRNA-SmpB complex associates with stalled 70S ribosomes.</text>
</comment>
<dbReference type="NCBIfam" id="NF003843">
    <property type="entry name" value="PRK05422.1"/>
    <property type="match status" value="1"/>
</dbReference>
<dbReference type="PANTHER" id="PTHR30308">
    <property type="entry name" value="TMRNA-BINDING COMPONENT OF TRANS-TRANSLATION TAGGING COMPLEX"/>
    <property type="match status" value="1"/>
</dbReference>
<evidence type="ECO:0000256" key="3">
    <source>
        <dbReference type="HAMAP-Rule" id="MF_00023"/>
    </source>
</evidence>
<dbReference type="InterPro" id="IPR020081">
    <property type="entry name" value="SsrA-bd_prot_CS"/>
</dbReference>
<dbReference type="STRING" id="52560.SAMN04488082_101246"/>